<evidence type="ECO:0000256" key="5">
    <source>
        <dbReference type="ARBA" id="ARBA00022679"/>
    </source>
</evidence>
<comment type="subcellular location">
    <subcellularLocation>
        <location evidence="2">Chromosome</location>
    </subcellularLocation>
    <subcellularLocation>
        <location evidence="1">Nucleus</location>
    </subcellularLocation>
</comment>
<organism evidence="10 11">
    <name type="scientific">Phytophthora fragariae</name>
    <dbReference type="NCBI Taxonomy" id="53985"/>
    <lineage>
        <taxon>Eukaryota</taxon>
        <taxon>Sar</taxon>
        <taxon>Stramenopiles</taxon>
        <taxon>Oomycota</taxon>
        <taxon>Peronosporomycetes</taxon>
        <taxon>Peronosporales</taxon>
        <taxon>Peronosporaceae</taxon>
        <taxon>Phytophthora</taxon>
    </lineage>
</organism>
<dbReference type="EMBL" id="QXFZ01000002">
    <property type="protein sequence ID" value="KAE9141569.1"/>
    <property type="molecule type" value="Genomic_DNA"/>
</dbReference>
<dbReference type="PANTHER" id="PTHR22884">
    <property type="entry name" value="SET DOMAIN PROTEINS"/>
    <property type="match status" value="1"/>
</dbReference>
<feature type="compositionally biased region" description="Basic and acidic residues" evidence="8">
    <location>
        <begin position="142"/>
        <end position="152"/>
    </location>
</feature>
<dbReference type="Proteomes" id="UP000441208">
    <property type="component" value="Unassembled WGS sequence"/>
</dbReference>
<dbReference type="PROSITE" id="PS50280">
    <property type="entry name" value="SET"/>
    <property type="match status" value="1"/>
</dbReference>
<dbReference type="InterPro" id="IPR001214">
    <property type="entry name" value="SET_dom"/>
</dbReference>
<protein>
    <recommendedName>
        <fullName evidence="9">SET domain-containing protein</fullName>
    </recommendedName>
</protein>
<dbReference type="SMART" id="SM00317">
    <property type="entry name" value="SET"/>
    <property type="match status" value="1"/>
</dbReference>
<evidence type="ECO:0000256" key="4">
    <source>
        <dbReference type="ARBA" id="ARBA00022603"/>
    </source>
</evidence>
<gene>
    <name evidence="10" type="ORF">PF007_g131</name>
</gene>
<dbReference type="GO" id="GO:0005694">
    <property type="term" value="C:chromosome"/>
    <property type="evidence" value="ECO:0007669"/>
    <property type="project" value="UniProtKB-SubCell"/>
</dbReference>
<dbReference type="InterPro" id="IPR046341">
    <property type="entry name" value="SET_dom_sf"/>
</dbReference>
<feature type="compositionally biased region" description="Polar residues" evidence="8">
    <location>
        <begin position="154"/>
        <end position="163"/>
    </location>
</feature>
<dbReference type="Gene3D" id="2.170.270.10">
    <property type="entry name" value="SET domain"/>
    <property type="match status" value="1"/>
</dbReference>
<evidence type="ECO:0000256" key="1">
    <source>
        <dbReference type="ARBA" id="ARBA00004123"/>
    </source>
</evidence>
<reference evidence="10 11" key="1">
    <citation type="submission" date="2018-08" db="EMBL/GenBank/DDBJ databases">
        <title>Genomic investigation of the strawberry pathogen Phytophthora fragariae indicates pathogenicity is determined by transcriptional variation in three key races.</title>
        <authorList>
            <person name="Adams T.M."/>
            <person name="Armitage A.D."/>
            <person name="Sobczyk M.K."/>
            <person name="Bates H.J."/>
            <person name="Dunwell J.M."/>
            <person name="Nellist C.F."/>
            <person name="Harrison R.J."/>
        </authorList>
    </citation>
    <scope>NUCLEOTIDE SEQUENCE [LARGE SCALE GENOMIC DNA]</scope>
    <source>
        <strain evidence="10 11">NOV-71</strain>
    </source>
</reference>
<evidence type="ECO:0000259" key="9">
    <source>
        <dbReference type="PROSITE" id="PS50280"/>
    </source>
</evidence>
<dbReference type="Pfam" id="PF00856">
    <property type="entry name" value="SET"/>
    <property type="match status" value="1"/>
</dbReference>
<keyword evidence="5" id="KW-0808">Transferase</keyword>
<evidence type="ECO:0000256" key="7">
    <source>
        <dbReference type="ARBA" id="ARBA00023242"/>
    </source>
</evidence>
<evidence type="ECO:0000313" key="10">
    <source>
        <dbReference type="EMBL" id="KAE9141569.1"/>
    </source>
</evidence>
<dbReference type="AlphaFoldDB" id="A0A6A3TSS2"/>
<evidence type="ECO:0000313" key="11">
    <source>
        <dbReference type="Proteomes" id="UP000441208"/>
    </source>
</evidence>
<dbReference type="GO" id="GO:0008168">
    <property type="term" value="F:methyltransferase activity"/>
    <property type="evidence" value="ECO:0007669"/>
    <property type="project" value="UniProtKB-KW"/>
</dbReference>
<keyword evidence="4" id="KW-0489">Methyltransferase</keyword>
<evidence type="ECO:0000256" key="3">
    <source>
        <dbReference type="ARBA" id="ARBA00022454"/>
    </source>
</evidence>
<feature type="domain" description="SET" evidence="9">
    <location>
        <begin position="1"/>
        <end position="115"/>
    </location>
</feature>
<proteinExistence type="predicted"/>
<keyword evidence="7" id="KW-0539">Nucleus</keyword>
<evidence type="ECO:0000256" key="2">
    <source>
        <dbReference type="ARBA" id="ARBA00004286"/>
    </source>
</evidence>
<sequence>MQVECHSRDKGIALVADQAIPKGEFVVQYAGEVISIGENKLREKVLTGGRHYYGVTINTREVIDARNKGTLARFANHSCAPNAELQKWDVNRETCCGLFARADILRGEEITFEYGSRGPRPTCNVSVAADVAKGLCRSDSMPADRPRAHDINTLEMTTDSPPL</sequence>
<evidence type="ECO:0000256" key="6">
    <source>
        <dbReference type="ARBA" id="ARBA00022691"/>
    </source>
</evidence>
<keyword evidence="3" id="KW-0158">Chromosome</keyword>
<accession>A0A6A3TSS2</accession>
<name>A0A6A3TSS2_9STRA</name>
<evidence type="ECO:0000256" key="8">
    <source>
        <dbReference type="SAM" id="MobiDB-lite"/>
    </source>
</evidence>
<dbReference type="SUPFAM" id="SSF82199">
    <property type="entry name" value="SET domain"/>
    <property type="match status" value="1"/>
</dbReference>
<keyword evidence="6" id="KW-0949">S-adenosyl-L-methionine</keyword>
<dbReference type="InterPro" id="IPR050777">
    <property type="entry name" value="SET2_Histone-Lys_MeTrsfase"/>
</dbReference>
<dbReference type="GO" id="GO:0005634">
    <property type="term" value="C:nucleus"/>
    <property type="evidence" value="ECO:0007669"/>
    <property type="project" value="UniProtKB-SubCell"/>
</dbReference>
<dbReference type="GO" id="GO:0032259">
    <property type="term" value="P:methylation"/>
    <property type="evidence" value="ECO:0007669"/>
    <property type="project" value="UniProtKB-KW"/>
</dbReference>
<comment type="caution">
    <text evidence="10">The sequence shown here is derived from an EMBL/GenBank/DDBJ whole genome shotgun (WGS) entry which is preliminary data.</text>
</comment>
<feature type="region of interest" description="Disordered" evidence="8">
    <location>
        <begin position="140"/>
        <end position="163"/>
    </location>
</feature>